<dbReference type="InterPro" id="IPR036610">
    <property type="entry name" value="PEBP-like_sf"/>
</dbReference>
<dbReference type="SUPFAM" id="SSF49777">
    <property type="entry name" value="PEBP-like"/>
    <property type="match status" value="1"/>
</dbReference>
<organism evidence="1 2">
    <name type="scientific">Ampelomyces quisqualis</name>
    <name type="common">Powdery mildew agent</name>
    <dbReference type="NCBI Taxonomy" id="50730"/>
    <lineage>
        <taxon>Eukaryota</taxon>
        <taxon>Fungi</taxon>
        <taxon>Dikarya</taxon>
        <taxon>Ascomycota</taxon>
        <taxon>Pezizomycotina</taxon>
        <taxon>Dothideomycetes</taxon>
        <taxon>Pleosporomycetidae</taxon>
        <taxon>Pleosporales</taxon>
        <taxon>Pleosporineae</taxon>
        <taxon>Phaeosphaeriaceae</taxon>
        <taxon>Ampelomyces</taxon>
    </lineage>
</organism>
<dbReference type="InterPro" id="IPR008914">
    <property type="entry name" value="PEBP"/>
</dbReference>
<dbReference type="AlphaFoldDB" id="A0A6A5QXA3"/>
<accession>A0A6A5QXA3</accession>
<dbReference type="Proteomes" id="UP000800096">
    <property type="component" value="Unassembled WGS sequence"/>
</dbReference>
<dbReference type="EMBL" id="ML979132">
    <property type="protein sequence ID" value="KAF1920411.1"/>
    <property type="molecule type" value="Genomic_DNA"/>
</dbReference>
<reference evidence="1" key="1">
    <citation type="journal article" date="2020" name="Stud. Mycol.">
        <title>101 Dothideomycetes genomes: a test case for predicting lifestyles and emergence of pathogens.</title>
        <authorList>
            <person name="Haridas S."/>
            <person name="Albert R."/>
            <person name="Binder M."/>
            <person name="Bloem J."/>
            <person name="Labutti K."/>
            <person name="Salamov A."/>
            <person name="Andreopoulos B."/>
            <person name="Baker S."/>
            <person name="Barry K."/>
            <person name="Bills G."/>
            <person name="Bluhm B."/>
            <person name="Cannon C."/>
            <person name="Castanera R."/>
            <person name="Culley D."/>
            <person name="Daum C."/>
            <person name="Ezra D."/>
            <person name="Gonzalez J."/>
            <person name="Henrissat B."/>
            <person name="Kuo A."/>
            <person name="Liang C."/>
            <person name="Lipzen A."/>
            <person name="Lutzoni F."/>
            <person name="Magnuson J."/>
            <person name="Mondo S."/>
            <person name="Nolan M."/>
            <person name="Ohm R."/>
            <person name="Pangilinan J."/>
            <person name="Park H.-J."/>
            <person name="Ramirez L."/>
            <person name="Alfaro M."/>
            <person name="Sun H."/>
            <person name="Tritt A."/>
            <person name="Yoshinaga Y."/>
            <person name="Zwiers L.-H."/>
            <person name="Turgeon B."/>
            <person name="Goodwin S."/>
            <person name="Spatafora J."/>
            <person name="Crous P."/>
            <person name="Grigoriev I."/>
        </authorList>
    </citation>
    <scope>NUCLEOTIDE SEQUENCE</scope>
    <source>
        <strain evidence="1">HMLAC05119</strain>
    </source>
</reference>
<sequence>MLDLDAAYQDRRVSSLHWLVTGVTVAGSPSAQNPASLTIPPPQVDYQAPEPPIGDIAHTYAFYLIAPVPASVNLPASLATNRTPFDLAQFLLDARLENAVVARNHLRVRNLKGTPTAAFPAPRASETAPMLGGVARPTTSGAAMPTTGSTATFEGSAGTMEAEGRGALASLTALLMGLMAVVLE</sequence>
<dbReference type="Pfam" id="PF01161">
    <property type="entry name" value="PBP"/>
    <property type="match status" value="1"/>
</dbReference>
<gene>
    <name evidence="1" type="ORF">BDU57DRAFT_508721</name>
</gene>
<keyword evidence="2" id="KW-1185">Reference proteome</keyword>
<evidence type="ECO:0008006" key="3">
    <source>
        <dbReference type="Google" id="ProtNLM"/>
    </source>
</evidence>
<dbReference type="OrthoDB" id="2506647at2759"/>
<evidence type="ECO:0000313" key="1">
    <source>
        <dbReference type="EMBL" id="KAF1920411.1"/>
    </source>
</evidence>
<evidence type="ECO:0000313" key="2">
    <source>
        <dbReference type="Proteomes" id="UP000800096"/>
    </source>
</evidence>
<proteinExistence type="predicted"/>
<protein>
    <recommendedName>
        <fullName evidence="3">Phosphatidylethanolamine-binding protein</fullName>
    </recommendedName>
</protein>
<name>A0A6A5QXA3_AMPQU</name>
<dbReference type="Gene3D" id="3.90.280.10">
    <property type="entry name" value="PEBP-like"/>
    <property type="match status" value="1"/>
</dbReference>